<dbReference type="Proteomes" id="UP000582837">
    <property type="component" value="Unassembled WGS sequence"/>
</dbReference>
<dbReference type="InterPro" id="IPR010652">
    <property type="entry name" value="DUF1232"/>
</dbReference>
<feature type="region of interest" description="Disordered" evidence="5">
    <location>
        <begin position="1"/>
        <end position="56"/>
    </location>
</feature>
<evidence type="ECO:0000259" key="6">
    <source>
        <dbReference type="Pfam" id="PF06803"/>
    </source>
</evidence>
<dbReference type="EMBL" id="JACHIA010000002">
    <property type="protein sequence ID" value="MBB6069377.1"/>
    <property type="molecule type" value="Genomic_DNA"/>
</dbReference>
<keyword evidence="8" id="KW-1185">Reference proteome</keyword>
<accession>A0A841GLA2</accession>
<evidence type="ECO:0000256" key="4">
    <source>
        <dbReference type="ARBA" id="ARBA00023136"/>
    </source>
</evidence>
<feature type="domain" description="DUF1232" evidence="6">
    <location>
        <begin position="86"/>
        <end position="121"/>
    </location>
</feature>
<protein>
    <submittedName>
        <fullName evidence="7">Uncharacterized membrane protein YkvA (DUF1232 family)</fullName>
    </submittedName>
</protein>
<evidence type="ECO:0000256" key="1">
    <source>
        <dbReference type="ARBA" id="ARBA00004127"/>
    </source>
</evidence>
<reference evidence="7 8" key="1">
    <citation type="submission" date="2020-08" db="EMBL/GenBank/DDBJ databases">
        <title>Genomic Encyclopedia of Type Strains, Phase IV (KMG-IV): sequencing the most valuable type-strain genomes for metagenomic binning, comparative biology and taxonomic classification.</title>
        <authorList>
            <person name="Goeker M."/>
        </authorList>
    </citation>
    <scope>NUCLEOTIDE SEQUENCE [LARGE SCALE GENOMIC DNA]</scope>
    <source>
        <strain evidence="7 8">DSM 29007</strain>
    </source>
</reference>
<keyword evidence="3" id="KW-1133">Transmembrane helix</keyword>
<dbReference type="GO" id="GO:0012505">
    <property type="term" value="C:endomembrane system"/>
    <property type="evidence" value="ECO:0007669"/>
    <property type="project" value="UniProtKB-SubCell"/>
</dbReference>
<dbReference type="AlphaFoldDB" id="A0A841GLA2"/>
<proteinExistence type="predicted"/>
<evidence type="ECO:0000313" key="8">
    <source>
        <dbReference type="Proteomes" id="UP000582837"/>
    </source>
</evidence>
<organism evidence="7 8">
    <name type="scientific">Longimicrobium terrae</name>
    <dbReference type="NCBI Taxonomy" id="1639882"/>
    <lineage>
        <taxon>Bacteria</taxon>
        <taxon>Pseudomonadati</taxon>
        <taxon>Gemmatimonadota</taxon>
        <taxon>Longimicrobiia</taxon>
        <taxon>Longimicrobiales</taxon>
        <taxon>Longimicrobiaceae</taxon>
        <taxon>Longimicrobium</taxon>
    </lineage>
</organism>
<evidence type="ECO:0000256" key="5">
    <source>
        <dbReference type="SAM" id="MobiDB-lite"/>
    </source>
</evidence>
<keyword evidence="2" id="KW-0812">Transmembrane</keyword>
<dbReference type="Pfam" id="PF06803">
    <property type="entry name" value="DUF1232"/>
    <property type="match status" value="1"/>
</dbReference>
<dbReference type="RefSeq" id="WP_170037789.1">
    <property type="nucleotide sequence ID" value="NZ_JABDTL010000002.1"/>
</dbReference>
<evidence type="ECO:0000256" key="3">
    <source>
        <dbReference type="ARBA" id="ARBA00022989"/>
    </source>
</evidence>
<evidence type="ECO:0000256" key="2">
    <source>
        <dbReference type="ARBA" id="ARBA00022692"/>
    </source>
</evidence>
<sequence>MSYSDDDQPRRGTAGGDDDLVGPRRGGRARGRFEMDDNQVEERPRRGARGRGAPAPTLPAIVRDIPNFIRLIGGIAIDKRVNAADKAIVLAAVAYFFSPVDLIPEAILPVIGSVEDVYFLMLALARLVHNTDADVLLDHWHGDPDSLEQALTSLDNVSAMIPGPLRMLLGSGR</sequence>
<keyword evidence="4" id="KW-0472">Membrane</keyword>
<name>A0A841GLA2_9BACT</name>
<comment type="subcellular location">
    <subcellularLocation>
        <location evidence="1">Endomembrane system</location>
        <topology evidence="1">Multi-pass membrane protein</topology>
    </subcellularLocation>
</comment>
<comment type="caution">
    <text evidence="7">The sequence shown here is derived from an EMBL/GenBank/DDBJ whole genome shotgun (WGS) entry which is preliminary data.</text>
</comment>
<feature type="compositionally biased region" description="Basic and acidic residues" evidence="5">
    <location>
        <begin position="31"/>
        <end position="45"/>
    </location>
</feature>
<evidence type="ECO:0000313" key="7">
    <source>
        <dbReference type="EMBL" id="MBB6069377.1"/>
    </source>
</evidence>
<gene>
    <name evidence="7" type="ORF">HNQ61_000992</name>
</gene>